<dbReference type="PANTHER" id="PTHR43022">
    <property type="entry name" value="PROTEIN SMF"/>
    <property type="match status" value="1"/>
</dbReference>
<dbReference type="Gene3D" id="3.40.50.450">
    <property type="match status" value="1"/>
</dbReference>
<protein>
    <submittedName>
        <fullName evidence="3">Rossmann fold nucleotide-binding protein Smf possibly involved in DNA uptake</fullName>
    </submittedName>
</protein>
<comment type="similarity">
    <text evidence="1">Belongs to the DprA/Smf family.</text>
</comment>
<dbReference type="OrthoDB" id="9785707at2"/>
<sequence length="381" mass="40035">MSSVWDDERLARAALTSVCEAASPPLCQQVAMRGAQEVWEALRHGGGDGRWTRRARSLRVEELLEGAQRHDVRFIMPTDGEWPVQLDVLDQTTVAALGGAPLGLWLRGPGRLGPWAEQSVALVGSRASSQYGDHVATELAMDLGEPAPGGAGWTIISGGAYGIDGAAHRGAIAASGRTIAVLAGGLDEPYPRGNQVVFDRLASEHLLVSEVPCGIRPTRLAFLARNRLIAALAVGTVVVEAAARSGAANTANWAAECGRVLMAVPGPATSSLSVTPHRLVRDGRATLVTNSQDVLALVAPLALAPQLPVGGESRPLDRVPPELMAIREVLPARGSMPVSQVARRAGVGMAVALASLAQLEQMRLAGQDEMGQWRVTMPART</sequence>
<dbReference type="SUPFAM" id="SSF102405">
    <property type="entry name" value="MCP/YpsA-like"/>
    <property type="match status" value="1"/>
</dbReference>
<dbReference type="STRING" id="1255658.FM114_07010"/>
<evidence type="ECO:0000313" key="3">
    <source>
        <dbReference type="EMBL" id="SJN30255.1"/>
    </source>
</evidence>
<evidence type="ECO:0000313" key="4">
    <source>
        <dbReference type="Proteomes" id="UP000188342"/>
    </source>
</evidence>
<proteinExistence type="inferred from homology"/>
<keyword evidence="4" id="KW-1185">Reference proteome</keyword>
<evidence type="ECO:0000259" key="2">
    <source>
        <dbReference type="Pfam" id="PF02481"/>
    </source>
</evidence>
<dbReference type="NCBIfam" id="TIGR00732">
    <property type="entry name" value="dprA"/>
    <property type="match status" value="1"/>
</dbReference>
<dbReference type="AlphaFoldDB" id="A0A1R4JEN2"/>
<evidence type="ECO:0000256" key="1">
    <source>
        <dbReference type="ARBA" id="ARBA00006525"/>
    </source>
</evidence>
<dbReference type="InterPro" id="IPR057666">
    <property type="entry name" value="DrpA_SLOG"/>
</dbReference>
<name>A0A1R4JEN2_9ACTN</name>
<feature type="domain" description="Smf/DprA SLOG" evidence="2">
    <location>
        <begin position="74"/>
        <end position="297"/>
    </location>
</feature>
<dbReference type="Proteomes" id="UP000188342">
    <property type="component" value="Unassembled WGS sequence"/>
</dbReference>
<dbReference type="PANTHER" id="PTHR43022:SF1">
    <property type="entry name" value="PROTEIN SMF"/>
    <property type="match status" value="1"/>
</dbReference>
<dbReference type="GO" id="GO:0009294">
    <property type="term" value="P:DNA-mediated transformation"/>
    <property type="evidence" value="ECO:0007669"/>
    <property type="project" value="InterPro"/>
</dbReference>
<dbReference type="InterPro" id="IPR003488">
    <property type="entry name" value="DprA"/>
</dbReference>
<dbReference type="RefSeq" id="WP_094764465.1">
    <property type="nucleotide sequence ID" value="NZ_FUKQ01000026.1"/>
</dbReference>
<reference evidence="3 4" key="1">
    <citation type="submission" date="2017-02" db="EMBL/GenBank/DDBJ databases">
        <authorList>
            <person name="Peterson S.W."/>
        </authorList>
    </citation>
    <scope>NUCLEOTIDE SEQUENCE [LARGE SCALE GENOMIC DNA]</scope>
    <source>
        <strain evidence="3 4">LSP_Lj1</strain>
    </source>
</reference>
<dbReference type="Pfam" id="PF02481">
    <property type="entry name" value="DNA_processg_A"/>
    <property type="match status" value="1"/>
</dbReference>
<dbReference type="EMBL" id="FUKQ01000026">
    <property type="protein sequence ID" value="SJN30255.1"/>
    <property type="molecule type" value="Genomic_DNA"/>
</dbReference>
<gene>
    <name evidence="3" type="ORF">FM114_07010</name>
</gene>
<organism evidence="3 4">
    <name type="scientific">Luteococcus japonicus LSP_Lj1</name>
    <dbReference type="NCBI Taxonomy" id="1255658"/>
    <lineage>
        <taxon>Bacteria</taxon>
        <taxon>Bacillati</taxon>
        <taxon>Actinomycetota</taxon>
        <taxon>Actinomycetes</taxon>
        <taxon>Propionibacteriales</taxon>
        <taxon>Propionibacteriaceae</taxon>
        <taxon>Luteococcus</taxon>
    </lineage>
</organism>
<accession>A0A1R4JEN2</accession>